<evidence type="ECO:0000256" key="1">
    <source>
        <dbReference type="ARBA" id="ARBA00022786"/>
    </source>
</evidence>
<dbReference type="SMART" id="SM00367">
    <property type="entry name" value="LRR_CC"/>
    <property type="match status" value="4"/>
</dbReference>
<dbReference type="InterPro" id="IPR027417">
    <property type="entry name" value="P-loop_NTPase"/>
</dbReference>
<dbReference type="EMBL" id="GL349438">
    <property type="protein sequence ID" value="KNC54721.1"/>
    <property type="molecule type" value="Genomic_DNA"/>
</dbReference>
<accession>A0A0L0DRS6</accession>
<dbReference type="InterPro" id="IPR035897">
    <property type="entry name" value="Toll_tir_struct_dom_sf"/>
</dbReference>
<protein>
    <recommendedName>
        <fullName evidence="3">TIR domain-containing protein</fullName>
    </recommendedName>
</protein>
<dbReference type="Pfam" id="PF13676">
    <property type="entry name" value="TIR_2"/>
    <property type="match status" value="1"/>
</dbReference>
<dbReference type="OrthoDB" id="550575at2759"/>
<dbReference type="AlphaFoldDB" id="A0A0L0DRS6"/>
<dbReference type="InterPro" id="IPR057207">
    <property type="entry name" value="FBXL15_LRR"/>
</dbReference>
<sequence length="900" mass="96317">MAASSTIAAVVAAAATAAAAAVATTQTLTAAHVPTRRPGTSESGDSWDIFICHGSCDKRMARSLYHRLTAMGLRVFLDVYSLDGRYCGNEEALARMARCSTVVIVLVSKYMLVTTWAVAEAEAALDPASQCVVLPVLADAEMSHIALRRWMGTPAPAGEPHFLIQYMDSAFSALTENGSENMDKWAKADKDARVDLVRRLRQIGLAAYNTQDYVLDDILDDIAERARTLHADEMAVRARRLALQSRDCAPEDVAMRRAELELRGVDRYVEPPDLAIALDRLAPGGRTLVVCGLPGSGKSELARAIGRASHSNVAWIPPYPGQCNLALCDALVNYFGVARNIFDDNLSLEALGGRLADKLGRTTVAMLLIFDGVDDPTLINCLAGVVSDTSHSVVVTTTSDSMPGSGTIMLPLDVLPHVTASAVFRAYLPEHLQNSPCVAAAAAVVVADTHGHVMTVRMQAQTIRSESDLKVLAAEATQSVTILSPSRRRELVCSKLFAHINIIFGRPILFAHLKILHSIVDTQLALVEKLRALAQLGLVALDDIEVPAIVTLHSLQSAWLAERLTMHPRWSRYMRVLVFCLAAPRFLTSVDLIDGAVVALNHDCSALADLEVEPSAAASVVRFAHAMLADVAAPHMVDDALLSALTELAAEAACGGADIGAIAGELVLPHASAVTDAGLKCDALREPAFSNLVSVCLAGCVQITNEGVRVLIQRAAKQLNSLDLAGCVEISDDLALVLAGVFKQLETLSVARCPRITDKLFNTLSHVQIWVSLTSLDVSGCGVGVGALEFVLRDQHAPLVELYVSECPGIDTQAVDVVARYGHLLSRLDVSYCGGITLADLLPVLANFSAASESGDEHGKPCRVWVLGLAEGMDGSEAEAVYRKYGAILEFTSRCKYHHR</sequence>
<name>A0A0L0DRS6_THETB</name>
<dbReference type="GeneID" id="25561317"/>
<dbReference type="InterPro" id="IPR032675">
    <property type="entry name" value="LRR_dom_sf"/>
</dbReference>
<dbReference type="GO" id="GO:0007165">
    <property type="term" value="P:signal transduction"/>
    <property type="evidence" value="ECO:0007669"/>
    <property type="project" value="InterPro"/>
</dbReference>
<dbReference type="Pfam" id="PF25372">
    <property type="entry name" value="DUF7885"/>
    <property type="match status" value="1"/>
</dbReference>
<evidence type="ECO:0000256" key="2">
    <source>
        <dbReference type="SAM" id="SignalP"/>
    </source>
</evidence>
<dbReference type="InterPro" id="IPR000157">
    <property type="entry name" value="TIR_dom"/>
</dbReference>
<dbReference type="RefSeq" id="XP_013761621.1">
    <property type="nucleotide sequence ID" value="XM_013906167.1"/>
</dbReference>
<dbReference type="InterPro" id="IPR050648">
    <property type="entry name" value="F-box_LRR-repeat"/>
</dbReference>
<keyword evidence="5" id="KW-1185">Reference proteome</keyword>
<keyword evidence="2" id="KW-0732">Signal</keyword>
<gene>
    <name evidence="4" type="ORF">AMSG_01571</name>
</gene>
<feature type="domain" description="TIR" evidence="3">
    <location>
        <begin position="45"/>
        <end position="204"/>
    </location>
</feature>
<dbReference type="STRING" id="461836.A0A0L0DRS6"/>
<dbReference type="SUPFAM" id="SSF52540">
    <property type="entry name" value="P-loop containing nucleoside triphosphate hydrolases"/>
    <property type="match status" value="2"/>
</dbReference>
<dbReference type="SUPFAM" id="SSF52047">
    <property type="entry name" value="RNI-like"/>
    <property type="match status" value="1"/>
</dbReference>
<organism evidence="4 5">
    <name type="scientific">Thecamonas trahens ATCC 50062</name>
    <dbReference type="NCBI Taxonomy" id="461836"/>
    <lineage>
        <taxon>Eukaryota</taxon>
        <taxon>Apusozoa</taxon>
        <taxon>Apusomonadida</taxon>
        <taxon>Apusomonadidae</taxon>
        <taxon>Thecamonas</taxon>
    </lineage>
</organism>
<feature type="chain" id="PRO_5005537867" description="TIR domain-containing protein" evidence="2">
    <location>
        <begin position="22"/>
        <end position="900"/>
    </location>
</feature>
<dbReference type="SUPFAM" id="SSF52200">
    <property type="entry name" value="Toll/Interleukin receptor TIR domain"/>
    <property type="match status" value="1"/>
</dbReference>
<dbReference type="Gene3D" id="3.40.50.10140">
    <property type="entry name" value="Toll/interleukin-1 receptor homology (TIR) domain"/>
    <property type="match status" value="1"/>
</dbReference>
<reference evidence="4 5" key="1">
    <citation type="submission" date="2010-05" db="EMBL/GenBank/DDBJ databases">
        <title>The Genome Sequence of Thecamonas trahens ATCC 50062.</title>
        <authorList>
            <consortium name="The Broad Institute Genome Sequencing Platform"/>
            <person name="Russ C."/>
            <person name="Cuomo C."/>
            <person name="Shea T."/>
            <person name="Young S.K."/>
            <person name="Zeng Q."/>
            <person name="Koehrsen M."/>
            <person name="Haas B."/>
            <person name="Borodovsky M."/>
            <person name="Guigo R."/>
            <person name="Alvarado L."/>
            <person name="Berlin A."/>
            <person name="Bochicchio J."/>
            <person name="Borenstein D."/>
            <person name="Chapman S."/>
            <person name="Chen Z."/>
            <person name="Freedman E."/>
            <person name="Gellesch M."/>
            <person name="Goldberg J."/>
            <person name="Griggs A."/>
            <person name="Gujja S."/>
            <person name="Heilman E."/>
            <person name="Heiman D."/>
            <person name="Hepburn T."/>
            <person name="Howarth C."/>
            <person name="Jen D."/>
            <person name="Larson L."/>
            <person name="Mehta T."/>
            <person name="Park D."/>
            <person name="Pearson M."/>
            <person name="Roberts A."/>
            <person name="Saif S."/>
            <person name="Shenoy N."/>
            <person name="Sisk P."/>
            <person name="Stolte C."/>
            <person name="Sykes S."/>
            <person name="Thomson T."/>
            <person name="Walk T."/>
            <person name="White J."/>
            <person name="Yandava C."/>
            <person name="Burger G."/>
            <person name="Gray M.W."/>
            <person name="Holland P.W.H."/>
            <person name="King N."/>
            <person name="Lang F.B.F."/>
            <person name="Roger A.J."/>
            <person name="Ruiz-Trillo I."/>
            <person name="Lander E."/>
            <person name="Nusbaum C."/>
        </authorList>
    </citation>
    <scope>NUCLEOTIDE SEQUENCE [LARGE SCALE GENOMIC DNA]</scope>
    <source>
        <strain evidence="4 5">ATCC 50062</strain>
    </source>
</reference>
<dbReference type="Proteomes" id="UP000054408">
    <property type="component" value="Unassembled WGS sequence"/>
</dbReference>
<evidence type="ECO:0000313" key="5">
    <source>
        <dbReference type="Proteomes" id="UP000054408"/>
    </source>
</evidence>
<dbReference type="PANTHER" id="PTHR13382">
    <property type="entry name" value="MITOCHONDRIAL ATP SYNTHASE COUPLING FACTOR B"/>
    <property type="match status" value="1"/>
</dbReference>
<dbReference type="PROSITE" id="PS50104">
    <property type="entry name" value="TIR"/>
    <property type="match status" value="1"/>
</dbReference>
<evidence type="ECO:0000313" key="4">
    <source>
        <dbReference type="EMBL" id="KNC54721.1"/>
    </source>
</evidence>
<dbReference type="InterPro" id="IPR006553">
    <property type="entry name" value="Leu-rich_rpt_Cys-con_subtyp"/>
</dbReference>
<dbReference type="Gene3D" id="3.80.10.10">
    <property type="entry name" value="Ribonuclease Inhibitor"/>
    <property type="match status" value="1"/>
</dbReference>
<dbReference type="GO" id="GO:0005737">
    <property type="term" value="C:cytoplasm"/>
    <property type="evidence" value="ECO:0007669"/>
    <property type="project" value="TreeGrafter"/>
</dbReference>
<dbReference type="eggNOG" id="KOG1947">
    <property type="taxonomic scope" value="Eukaryota"/>
</dbReference>
<dbReference type="Gene3D" id="3.40.50.300">
    <property type="entry name" value="P-loop containing nucleotide triphosphate hydrolases"/>
    <property type="match status" value="1"/>
</dbReference>
<feature type="signal peptide" evidence="2">
    <location>
        <begin position="1"/>
        <end position="21"/>
    </location>
</feature>
<keyword evidence="1" id="KW-0833">Ubl conjugation pathway</keyword>
<proteinExistence type="predicted"/>
<evidence type="ECO:0000259" key="3">
    <source>
        <dbReference type="PROSITE" id="PS50104"/>
    </source>
</evidence>